<dbReference type="EMBL" id="LAZR01014675">
    <property type="protein sequence ID" value="KKM16436.1"/>
    <property type="molecule type" value="Genomic_DNA"/>
</dbReference>
<protein>
    <submittedName>
        <fullName evidence="1">Uncharacterized protein</fullName>
    </submittedName>
</protein>
<reference evidence="1" key="1">
    <citation type="journal article" date="2015" name="Nature">
        <title>Complex archaea that bridge the gap between prokaryotes and eukaryotes.</title>
        <authorList>
            <person name="Spang A."/>
            <person name="Saw J.H."/>
            <person name="Jorgensen S.L."/>
            <person name="Zaremba-Niedzwiedzka K."/>
            <person name="Martijn J."/>
            <person name="Lind A.E."/>
            <person name="van Eijk R."/>
            <person name="Schleper C."/>
            <person name="Guy L."/>
            <person name="Ettema T.J."/>
        </authorList>
    </citation>
    <scope>NUCLEOTIDE SEQUENCE</scope>
</reference>
<gene>
    <name evidence="1" type="ORF">LCGC14_1685850</name>
</gene>
<proteinExistence type="predicted"/>
<name>A0A0F9HMA6_9ZZZZ</name>
<comment type="caution">
    <text evidence="1">The sequence shown here is derived from an EMBL/GenBank/DDBJ whole genome shotgun (WGS) entry which is preliminary data.</text>
</comment>
<accession>A0A0F9HMA6</accession>
<sequence>MNIDYLTEASNNIKTYMYFIFTAIKEKFKLNTSVRRFAPFPLNFDKPMVVKRGKDEIYKDD</sequence>
<organism evidence="1">
    <name type="scientific">marine sediment metagenome</name>
    <dbReference type="NCBI Taxonomy" id="412755"/>
    <lineage>
        <taxon>unclassified sequences</taxon>
        <taxon>metagenomes</taxon>
        <taxon>ecological metagenomes</taxon>
    </lineage>
</organism>
<dbReference type="AlphaFoldDB" id="A0A0F9HMA6"/>
<evidence type="ECO:0000313" key="1">
    <source>
        <dbReference type="EMBL" id="KKM16436.1"/>
    </source>
</evidence>